<gene>
    <name evidence="2" type="ORF">SAMN05421874_1226</name>
</gene>
<reference evidence="2 3" key="1">
    <citation type="submission" date="2016-10" db="EMBL/GenBank/DDBJ databases">
        <authorList>
            <person name="de Groot N.N."/>
        </authorList>
    </citation>
    <scope>NUCLEOTIDE SEQUENCE [LARGE SCALE GENOMIC DNA]</scope>
    <source>
        <strain evidence="2 3">CGMCC 4.5681</strain>
    </source>
</reference>
<evidence type="ECO:0000313" key="3">
    <source>
        <dbReference type="Proteomes" id="UP000198683"/>
    </source>
</evidence>
<evidence type="ECO:0000256" key="1">
    <source>
        <dbReference type="SAM" id="MobiDB-lite"/>
    </source>
</evidence>
<sequence length="149" mass="15635">MSAGSDTAGFVAYDDAGGFFPLTSSRVQGVEDVWLVESSGDGTLPAGQRGGEGNRVTPEGYSDIDHKPMADQDFKVVPEVEPGPPAARLGVVLAVVEWPDQGFYLRQGHAAVQKPEPAARGESDDEVKSLGHADSEAAPSTISHLDEES</sequence>
<dbReference type="AlphaFoldDB" id="A0A1G9K9L4"/>
<feature type="region of interest" description="Disordered" evidence="1">
    <location>
        <begin position="108"/>
        <end position="149"/>
    </location>
</feature>
<name>A0A1G9K9L4_9ACTN</name>
<dbReference type="EMBL" id="FNFB01000022">
    <property type="protein sequence ID" value="SDL46114.1"/>
    <property type="molecule type" value="Genomic_DNA"/>
</dbReference>
<feature type="compositionally biased region" description="Basic and acidic residues" evidence="1">
    <location>
        <begin position="117"/>
        <end position="135"/>
    </location>
</feature>
<accession>A0A1G9K9L4</accession>
<feature type="region of interest" description="Disordered" evidence="1">
    <location>
        <begin position="38"/>
        <end position="67"/>
    </location>
</feature>
<dbReference type="Proteomes" id="UP000198683">
    <property type="component" value="Unassembled WGS sequence"/>
</dbReference>
<organism evidence="2 3">
    <name type="scientific">Nonomuraea maritima</name>
    <dbReference type="NCBI Taxonomy" id="683260"/>
    <lineage>
        <taxon>Bacteria</taxon>
        <taxon>Bacillati</taxon>
        <taxon>Actinomycetota</taxon>
        <taxon>Actinomycetes</taxon>
        <taxon>Streptosporangiales</taxon>
        <taxon>Streptosporangiaceae</taxon>
        <taxon>Nonomuraea</taxon>
    </lineage>
</organism>
<protein>
    <submittedName>
        <fullName evidence="2">Uncharacterized protein</fullName>
    </submittedName>
</protein>
<proteinExistence type="predicted"/>
<keyword evidence="3" id="KW-1185">Reference proteome</keyword>
<evidence type="ECO:0000313" key="2">
    <source>
        <dbReference type="EMBL" id="SDL46114.1"/>
    </source>
</evidence>